<evidence type="ECO:0000313" key="3">
    <source>
        <dbReference type="EMBL" id="RXJ60732.1"/>
    </source>
</evidence>
<keyword evidence="1" id="KW-1133">Transmembrane helix</keyword>
<dbReference type="GO" id="GO:0006950">
    <property type="term" value="P:response to stress"/>
    <property type="evidence" value="ECO:0007669"/>
    <property type="project" value="UniProtKB-ARBA"/>
</dbReference>
<keyword evidence="1" id="KW-0812">Transmembrane</keyword>
<feature type="transmembrane region" description="Helical" evidence="1">
    <location>
        <begin position="7"/>
        <end position="26"/>
    </location>
</feature>
<evidence type="ECO:0000259" key="2">
    <source>
        <dbReference type="Pfam" id="PF10263"/>
    </source>
</evidence>
<dbReference type="AlphaFoldDB" id="A0A4Q0XTN9"/>
<sequence>MFLQRLNLFFFFVVILSILLLGYHWYQDYHFDNHPLSTTLLQKIENKKLQTRQLMKKNLGFDLNVPLIVSDAMPAHLYGATAYTKHHRIVIYLNKKRFKESSEYMINHVIPHEYAHAVMFYKGNFTNKKKGHGKEWQQICKQLNGIKCEQYVNEHDILLGKTSF</sequence>
<reference evidence="3 4" key="1">
    <citation type="submission" date="2017-10" db="EMBL/GenBank/DDBJ databases">
        <title>Genomics of the genus Arcobacter.</title>
        <authorList>
            <person name="Perez-Cataluna A."/>
            <person name="Figueras M.J."/>
        </authorList>
    </citation>
    <scope>NUCLEOTIDE SEQUENCE [LARGE SCALE GENOMIC DNA]</scope>
    <source>
        <strain evidence="3 4">CECT 8987</strain>
    </source>
</reference>
<proteinExistence type="predicted"/>
<dbReference type="OrthoDB" id="5344041at2"/>
<gene>
    <name evidence="3" type="ORF">CRV04_01585</name>
</gene>
<keyword evidence="4" id="KW-1185">Reference proteome</keyword>
<name>A0A4Q0XTN9_9BACT</name>
<comment type="caution">
    <text evidence="3">The sequence shown here is derived from an EMBL/GenBank/DDBJ whole genome shotgun (WGS) entry which is preliminary data.</text>
</comment>
<keyword evidence="1" id="KW-0472">Membrane</keyword>
<feature type="domain" description="SprT-like" evidence="2">
    <location>
        <begin position="78"/>
        <end position="146"/>
    </location>
</feature>
<dbReference type="InterPro" id="IPR006640">
    <property type="entry name" value="SprT-like_domain"/>
</dbReference>
<dbReference type="Pfam" id="PF10263">
    <property type="entry name" value="SprT-like"/>
    <property type="match status" value="1"/>
</dbReference>
<dbReference type="Proteomes" id="UP000290657">
    <property type="component" value="Unassembled WGS sequence"/>
</dbReference>
<dbReference type="EMBL" id="PDKN01000001">
    <property type="protein sequence ID" value="RXJ60732.1"/>
    <property type="molecule type" value="Genomic_DNA"/>
</dbReference>
<evidence type="ECO:0000256" key="1">
    <source>
        <dbReference type="SAM" id="Phobius"/>
    </source>
</evidence>
<protein>
    <submittedName>
        <fullName evidence="3">SprT domain-containing protein</fullName>
    </submittedName>
</protein>
<evidence type="ECO:0000313" key="4">
    <source>
        <dbReference type="Proteomes" id="UP000290657"/>
    </source>
</evidence>
<accession>A0A4Q0XTN9</accession>
<dbReference type="RefSeq" id="WP_128994866.1">
    <property type="nucleotide sequence ID" value="NZ_PDKN01000001.1"/>
</dbReference>
<organism evidence="3 4">
    <name type="scientific">Candidatus Marinarcus aquaticus</name>
    <dbReference type="NCBI Taxonomy" id="2044504"/>
    <lineage>
        <taxon>Bacteria</taxon>
        <taxon>Pseudomonadati</taxon>
        <taxon>Campylobacterota</taxon>
        <taxon>Epsilonproteobacteria</taxon>
        <taxon>Campylobacterales</taxon>
        <taxon>Arcobacteraceae</taxon>
        <taxon>Candidatus Marinarcus</taxon>
    </lineage>
</organism>